<dbReference type="InterPro" id="IPR016208">
    <property type="entry name" value="Ald_Oxase/xanthine_DH-like"/>
</dbReference>
<dbReference type="PANTHER" id="PTHR45444">
    <property type="entry name" value="XANTHINE DEHYDROGENASE"/>
    <property type="match status" value="1"/>
</dbReference>
<sequence length="819" mass="87821">MSALSERPANSVVGQDIPHEAAALHVTGLALYTDDLVQRTHAVLHAHPVQAPHAHALVTGLRTAPAYDVPGVVRVLTAEDVPGVNDAGVKHDEPLFPSEVMFHGHAVCWVLGETLEAARLGSLAVEVDYEPLPSIVSVREAIEADSFQGARPKVERGDVDAGFDDAAHVFSGEFEFAGQEHFYLETHASLALVDENGQVFIQSSTQHPTETQDIVAHVLGVPSNEVTVQCLRMGGGFGGKEMQPHGYAAIAALGARLTGRPVRLRLTRTQDMTMSGKRHGFHAQWRVAFDDSGLIQALDATLTSDGGWSLDLSEPVLARALCHIDNAYWIPNIRVNGRIAKSHKTSQTAFRGFGGPQGMLVIEDILGRCAPLLGIDPIDLRSRNFYADGQSTPYGQPVRHPERVAVCWDQVLATGDVRARQAEIEEFNATHEHAKRGLAVTPVKFGISFNFTAFNQAGALVHVYKDGSVLITHGGTEMGQGLHTKMLQVAATTLGVPLSTVRLAPTRTDKVPNTSATAASSGADLNGGAVKNACEQVLERLREVAGRRLGVHPADVRFVDGQVTTVGGGESVAWADLVNQAYFQRVQLWAAGFYRTEGLHWDSSIMHGSPFKYFSYGVAATEVEVDGFTGAYRTRRVDIVHDVGDSLSPLVDIGQVEGAFVQGAGWLTLEDLRWDESDRPSRGRLATQAASTYKLPSFSEMPEVFNVALLERAHEDGAVYGSKAVGEPPLMLAFSVREALRQAAAAFGPTGTSVDLASPATPEAVWWALEQARRSGAGQDEHGHVDEGAPGVVPDQPDADDRPLRPHSELAAQSAPGGA</sequence>
<dbReference type="Proteomes" id="UP001501326">
    <property type="component" value="Unassembled WGS sequence"/>
</dbReference>
<reference evidence="4" key="1">
    <citation type="journal article" date="2019" name="Int. J. Syst. Evol. Microbiol.">
        <title>The Global Catalogue of Microorganisms (GCM) 10K type strain sequencing project: providing services to taxonomists for standard genome sequencing and annotation.</title>
        <authorList>
            <consortium name="The Broad Institute Genomics Platform"/>
            <consortium name="The Broad Institute Genome Sequencing Center for Infectious Disease"/>
            <person name="Wu L."/>
            <person name="Ma J."/>
        </authorList>
    </citation>
    <scope>NUCLEOTIDE SEQUENCE [LARGE SCALE GENOMIC DNA]</scope>
    <source>
        <strain evidence="4">JCM 16378</strain>
    </source>
</reference>
<dbReference type="Pfam" id="PF02738">
    <property type="entry name" value="MoCoBD_1"/>
    <property type="match status" value="1"/>
</dbReference>
<comment type="caution">
    <text evidence="3">The sequence shown here is derived from an EMBL/GenBank/DDBJ whole genome shotgun (WGS) entry which is preliminary data.</text>
</comment>
<dbReference type="InterPro" id="IPR014309">
    <property type="entry name" value="Xanthine_DH_Mopterin-bd_su"/>
</dbReference>
<dbReference type="EMBL" id="BAAARN010000001">
    <property type="protein sequence ID" value="GAA2735331.1"/>
    <property type="molecule type" value="Genomic_DNA"/>
</dbReference>
<dbReference type="SMART" id="SM01008">
    <property type="entry name" value="Ald_Xan_dh_C"/>
    <property type="match status" value="1"/>
</dbReference>
<dbReference type="Pfam" id="PF01315">
    <property type="entry name" value="Ald_Xan_dh_C"/>
    <property type="match status" value="1"/>
</dbReference>
<evidence type="ECO:0000259" key="2">
    <source>
        <dbReference type="SMART" id="SM01008"/>
    </source>
</evidence>
<gene>
    <name evidence="3" type="primary">xdhB</name>
    <name evidence="3" type="ORF">GCM10009867_17420</name>
</gene>
<feature type="region of interest" description="Disordered" evidence="1">
    <location>
        <begin position="773"/>
        <end position="819"/>
    </location>
</feature>
<dbReference type="PANTHER" id="PTHR45444:SF3">
    <property type="entry name" value="XANTHINE DEHYDROGENASE"/>
    <property type="match status" value="1"/>
</dbReference>
<proteinExistence type="predicted"/>
<accession>A0ABP6H1K4</accession>
<dbReference type="Gene3D" id="3.30.365.10">
    <property type="entry name" value="Aldehyde oxidase/xanthine dehydrogenase, molybdopterin binding domain"/>
    <property type="match status" value="4"/>
</dbReference>
<evidence type="ECO:0000313" key="4">
    <source>
        <dbReference type="Proteomes" id="UP001501326"/>
    </source>
</evidence>
<organism evidence="3 4">
    <name type="scientific">Pedococcus aerophilus</name>
    <dbReference type="NCBI Taxonomy" id="436356"/>
    <lineage>
        <taxon>Bacteria</taxon>
        <taxon>Bacillati</taxon>
        <taxon>Actinomycetota</taxon>
        <taxon>Actinomycetes</taxon>
        <taxon>Micrococcales</taxon>
        <taxon>Intrasporangiaceae</taxon>
        <taxon>Pedococcus</taxon>
    </lineage>
</organism>
<feature type="compositionally biased region" description="Basic and acidic residues" evidence="1">
    <location>
        <begin position="799"/>
        <end position="808"/>
    </location>
</feature>
<name>A0ABP6H1K4_9MICO</name>
<dbReference type="SUPFAM" id="SSF56003">
    <property type="entry name" value="Molybdenum cofactor-binding domain"/>
    <property type="match status" value="1"/>
</dbReference>
<feature type="domain" description="Aldehyde oxidase/xanthine dehydrogenase a/b hammerhead" evidence="2">
    <location>
        <begin position="27"/>
        <end position="133"/>
    </location>
</feature>
<dbReference type="InterPro" id="IPR037165">
    <property type="entry name" value="AldOxase/xan_DH_Mopterin-bd_sf"/>
</dbReference>
<dbReference type="NCBIfam" id="TIGR02965">
    <property type="entry name" value="xanthine_xdhB"/>
    <property type="match status" value="1"/>
</dbReference>
<dbReference type="Pfam" id="PF20256">
    <property type="entry name" value="MoCoBD_2"/>
    <property type="match status" value="1"/>
</dbReference>
<keyword evidence="4" id="KW-1185">Reference proteome</keyword>
<protein>
    <submittedName>
        <fullName evidence="3">Xanthine dehydrogenase molybdopterin binding subunit</fullName>
    </submittedName>
</protein>
<dbReference type="InterPro" id="IPR046867">
    <property type="entry name" value="AldOxase/xan_DH_MoCoBD2"/>
</dbReference>
<dbReference type="RefSeq" id="WP_344192196.1">
    <property type="nucleotide sequence ID" value="NZ_BAAARN010000001.1"/>
</dbReference>
<dbReference type="InterPro" id="IPR036856">
    <property type="entry name" value="Ald_Oxase/Xan_DH_a/b_sf"/>
</dbReference>
<evidence type="ECO:0000313" key="3">
    <source>
        <dbReference type="EMBL" id="GAA2735331.1"/>
    </source>
</evidence>
<dbReference type="InterPro" id="IPR008274">
    <property type="entry name" value="AldOxase/xan_DH_MoCoBD1"/>
</dbReference>
<dbReference type="SUPFAM" id="SSF54665">
    <property type="entry name" value="CO dehydrogenase molybdoprotein N-domain-like"/>
    <property type="match status" value="1"/>
</dbReference>
<dbReference type="InterPro" id="IPR000674">
    <property type="entry name" value="Ald_Oxase/Xan_DH_a/b"/>
</dbReference>
<dbReference type="Gene3D" id="3.90.1170.50">
    <property type="entry name" value="Aldehyde oxidase/xanthine dehydrogenase, a/b hammerhead"/>
    <property type="match status" value="1"/>
</dbReference>
<evidence type="ECO:0000256" key="1">
    <source>
        <dbReference type="SAM" id="MobiDB-lite"/>
    </source>
</evidence>